<accession>A0ABY9RXJ4</accession>
<dbReference type="EMBL" id="CP133762">
    <property type="protein sequence ID" value="WMX46448.1"/>
    <property type="molecule type" value="Genomic_DNA"/>
</dbReference>
<evidence type="ECO:0000256" key="1">
    <source>
        <dbReference type="SAM" id="MobiDB-lite"/>
    </source>
</evidence>
<dbReference type="Gene3D" id="2.60.40.10">
    <property type="entry name" value="Immunoglobulins"/>
    <property type="match status" value="1"/>
</dbReference>
<feature type="region of interest" description="Disordered" evidence="1">
    <location>
        <begin position="235"/>
        <end position="264"/>
    </location>
</feature>
<name>A0ABY9RXJ4_9ACTN</name>
<evidence type="ECO:0008006" key="4">
    <source>
        <dbReference type="Google" id="ProtNLM"/>
    </source>
</evidence>
<protein>
    <recommendedName>
        <fullName evidence="4">Large secreted protein</fullName>
    </recommendedName>
</protein>
<sequence>MTVSAVIAGGVSLPAAAQHADAALSAAAVATAAAMGEAPSEELARIAAKQSGHSVEVTGLRRERRDVFANADGSFTAREYTQPVRARRGDSWVPVDATLVSDGEGTWSPAAATVDLEFSDGGNGPFARMSRVGREYALTWLGGKLPKPAVEGDTATYAEVLPGVDLAVRAEHEGFSHFFVVKSAEAAANPELNALELGLTTKGLTVSETPGGAIKAVDSAVGGAVFESGGASMWDSPAGPSGQDALAARSAGGSAGVKPTLDPFDGGRRAPVGLDVAKGKLTLKPDLALLRGKSTSYPVVIDPTPRTTGTAAWTSVMSGMPSEQDWKYDDDAGVGRCPSDQTPASCSGIGVRRLLFSFPMGFYKGKQILSSTFSARLRKNYWDNNAAEPLDLYRIGGANYTVTEDSNWSNTSSSWSSYLMTVDKSITRTECSGQANLHFSNGKLLTETRTAASGGWSTMSLGLRAKDESAYSGWKRICGNTYLAITYNTPPLQVANADMASDPGGKCVTDQAKAPYVGTLPTLRGQAKDPDHTATSSDPVRMQYQVFYRDAANVEKSYYAETGYKSPNPGVLYSHTVAPRAVTGVGMYDPVRKTVFQRDTPTAGGNTGEVSFDLEGKKPLVGDWNGDGVDTLGSYDPATRTFALRDKNDEPANITMKFGNTGDMPVVGDWNGDGRDTIGVWRPSSHVFYLNNEHTNNITDIQFVYGADGMVPLVGDWNGDGVDTIGMYSGADIMFYIRNSNSGGGNSYEIRYGSVGDQPVVGDWNGDSTDSIGVWRPSTHVYYLNNEHANNTADLAFAYGADGMTALSGTWKPGIPANSVISWQARAFDGDAWGPWSSANGAGRCYVRWDATVPAPPAVTGSPYTSDNEWHDGIGAQGTFTFDAADGDVTGYRYTFDNETTKTVATTGGKPVQVSWTPSWPGRHTVNVEAYDAAGKTSAVTSYTFLVATGRVAQWNLGIRPAALKHATRPGTTPPASAPEWRWRCPGRAARPTLWRTSTARPRRT</sequence>
<dbReference type="SUPFAM" id="SSF69318">
    <property type="entry name" value="Integrin alpha N-terminal domain"/>
    <property type="match status" value="1"/>
</dbReference>
<evidence type="ECO:0000313" key="3">
    <source>
        <dbReference type="Proteomes" id="UP001250858"/>
    </source>
</evidence>
<dbReference type="InterPro" id="IPR013783">
    <property type="entry name" value="Ig-like_fold"/>
</dbReference>
<dbReference type="RefSeq" id="WP_309548974.1">
    <property type="nucleotide sequence ID" value="NZ_CP133762.1"/>
</dbReference>
<evidence type="ECO:0000313" key="2">
    <source>
        <dbReference type="EMBL" id="WMX46448.1"/>
    </source>
</evidence>
<keyword evidence="3" id="KW-1185">Reference proteome</keyword>
<reference evidence="2 3" key="1">
    <citation type="submission" date="2023-09" db="EMBL/GenBank/DDBJ databases">
        <title>Complete genome of Streptomyces roseicoloratus T14.</title>
        <authorList>
            <person name="Bashizi T."/>
            <person name="Kim M.-J."/>
            <person name="Lee G."/>
            <person name="Tagele S.B."/>
            <person name="Shin J.-H."/>
        </authorList>
    </citation>
    <scope>NUCLEOTIDE SEQUENCE [LARGE SCALE GENOMIC DNA]</scope>
    <source>
        <strain evidence="2 3">T14</strain>
    </source>
</reference>
<organism evidence="2 3">
    <name type="scientific">Streptomyces roseicoloratus</name>
    <dbReference type="NCBI Taxonomy" id="2508722"/>
    <lineage>
        <taxon>Bacteria</taxon>
        <taxon>Bacillati</taxon>
        <taxon>Actinomycetota</taxon>
        <taxon>Actinomycetes</taxon>
        <taxon>Kitasatosporales</taxon>
        <taxon>Streptomycetaceae</taxon>
        <taxon>Streptomyces</taxon>
    </lineage>
</organism>
<proteinExistence type="predicted"/>
<dbReference type="InterPro" id="IPR028994">
    <property type="entry name" value="Integrin_alpha_N"/>
</dbReference>
<dbReference type="Proteomes" id="UP001250858">
    <property type="component" value="Chromosome"/>
</dbReference>
<gene>
    <name evidence="2" type="ORF">RGF97_18590</name>
</gene>